<keyword evidence="4" id="KW-0653">Protein transport</keyword>
<organism evidence="8">
    <name type="scientific">uncultured Rubrobacteraceae bacterium</name>
    <dbReference type="NCBI Taxonomy" id="349277"/>
    <lineage>
        <taxon>Bacteria</taxon>
        <taxon>Bacillati</taxon>
        <taxon>Actinomycetota</taxon>
        <taxon>Rubrobacteria</taxon>
        <taxon>Rubrobacterales</taxon>
        <taxon>Rubrobacteraceae</taxon>
        <taxon>environmental samples</taxon>
    </lineage>
</organism>
<dbReference type="InterPro" id="IPR003369">
    <property type="entry name" value="TatA/B/E"/>
</dbReference>
<evidence type="ECO:0000256" key="7">
    <source>
        <dbReference type="ARBA" id="ARBA00023136"/>
    </source>
</evidence>
<evidence type="ECO:0000256" key="2">
    <source>
        <dbReference type="ARBA" id="ARBA00022448"/>
    </source>
</evidence>
<keyword evidence="6" id="KW-0811">Translocation</keyword>
<dbReference type="Pfam" id="PF02416">
    <property type="entry name" value="TatA_B_E"/>
    <property type="match status" value="1"/>
</dbReference>
<sequence length="64" mass="7148">MTLGALEALLILSIVLLLIGPRRIAAMGRSLGRGIRDFKLEFGKQNEKEELSGKEDEERPPSKR</sequence>
<name>A0A6J4Q7U4_9ACTN</name>
<evidence type="ECO:0000313" key="8">
    <source>
        <dbReference type="EMBL" id="CAA9432897.1"/>
    </source>
</evidence>
<dbReference type="GO" id="GO:0015031">
    <property type="term" value="P:protein transport"/>
    <property type="evidence" value="ECO:0007669"/>
    <property type="project" value="UniProtKB-KW"/>
</dbReference>
<keyword evidence="2" id="KW-0813">Transport</keyword>
<evidence type="ECO:0008006" key="9">
    <source>
        <dbReference type="Google" id="ProtNLM"/>
    </source>
</evidence>
<protein>
    <recommendedName>
        <fullName evidence="9">Sec-independent protein translocase protein TatA</fullName>
    </recommendedName>
</protein>
<keyword evidence="3" id="KW-0812">Transmembrane</keyword>
<dbReference type="AlphaFoldDB" id="A0A6J4Q7U4"/>
<evidence type="ECO:0000256" key="5">
    <source>
        <dbReference type="ARBA" id="ARBA00022989"/>
    </source>
</evidence>
<evidence type="ECO:0000256" key="4">
    <source>
        <dbReference type="ARBA" id="ARBA00022927"/>
    </source>
</evidence>
<evidence type="ECO:0000256" key="3">
    <source>
        <dbReference type="ARBA" id="ARBA00022692"/>
    </source>
</evidence>
<dbReference type="EMBL" id="CADCVD010000029">
    <property type="protein sequence ID" value="CAA9432897.1"/>
    <property type="molecule type" value="Genomic_DNA"/>
</dbReference>
<evidence type="ECO:0000256" key="6">
    <source>
        <dbReference type="ARBA" id="ARBA00023010"/>
    </source>
</evidence>
<evidence type="ECO:0000256" key="1">
    <source>
        <dbReference type="ARBA" id="ARBA00004167"/>
    </source>
</evidence>
<keyword evidence="7" id="KW-0472">Membrane</keyword>
<dbReference type="Gene3D" id="1.20.5.3310">
    <property type="match status" value="1"/>
</dbReference>
<reference evidence="8" key="1">
    <citation type="submission" date="2020-02" db="EMBL/GenBank/DDBJ databases">
        <authorList>
            <person name="Meier V. D."/>
        </authorList>
    </citation>
    <scope>NUCLEOTIDE SEQUENCE</scope>
    <source>
        <strain evidence="8">AVDCRST_MAG37</strain>
    </source>
</reference>
<proteinExistence type="predicted"/>
<keyword evidence="5" id="KW-1133">Transmembrane helix</keyword>
<dbReference type="GO" id="GO:0016020">
    <property type="term" value="C:membrane"/>
    <property type="evidence" value="ECO:0007669"/>
    <property type="project" value="UniProtKB-ARBA"/>
</dbReference>
<gene>
    <name evidence="8" type="ORF">AVDCRST_MAG37-668</name>
</gene>
<comment type="subcellular location">
    <subcellularLocation>
        <location evidence="1">Membrane</location>
        <topology evidence="1">Single-pass membrane protein</topology>
    </subcellularLocation>
</comment>
<accession>A0A6J4Q7U4</accession>